<dbReference type="AlphaFoldDB" id="A0A835B7S4"/>
<name>A0A835B7S4_9POAL</name>
<dbReference type="OrthoDB" id="660918at2759"/>
<accession>A0A835B7S4</accession>
<proteinExistence type="predicted"/>
<comment type="caution">
    <text evidence="1">The sequence shown here is derived from an EMBL/GenBank/DDBJ whole genome shotgun (WGS) entry which is preliminary data.</text>
</comment>
<reference evidence="1" key="1">
    <citation type="submission" date="2020-07" db="EMBL/GenBank/DDBJ databases">
        <title>Genome sequence and genetic diversity analysis of an under-domesticated orphan crop, white fonio (Digitaria exilis).</title>
        <authorList>
            <person name="Bennetzen J.L."/>
            <person name="Chen S."/>
            <person name="Ma X."/>
            <person name="Wang X."/>
            <person name="Yssel A.E.J."/>
            <person name="Chaluvadi S.R."/>
            <person name="Johnson M."/>
            <person name="Gangashetty P."/>
            <person name="Hamidou F."/>
            <person name="Sanogo M.D."/>
            <person name="Zwaenepoel A."/>
            <person name="Wallace J."/>
            <person name="Van De Peer Y."/>
            <person name="Van Deynze A."/>
        </authorList>
    </citation>
    <scope>NUCLEOTIDE SEQUENCE</scope>
    <source>
        <tissue evidence="1">Leaves</tissue>
    </source>
</reference>
<dbReference type="EMBL" id="JACEFO010002095">
    <property type="protein sequence ID" value="KAF8684749.1"/>
    <property type="molecule type" value="Genomic_DNA"/>
</dbReference>
<sequence>MRVSTGRFRYGFPYRGERKAEERYWAQRDPRGYNPQDSPGVRGNLSANCGRRQQHRTVSIETITSFLGALRGMASVTHILLDAALEALSHEHQSQSLSEYALNRDIKIMQREYNRRMYELEDDIKKAPLVYHTRELVSNTIGQGIKATKSIVGLMMARRERALGKSNSKVVE</sequence>
<gene>
    <name evidence="1" type="ORF">HU200_044169</name>
</gene>
<protein>
    <submittedName>
        <fullName evidence="1">Uncharacterized protein</fullName>
    </submittedName>
</protein>
<evidence type="ECO:0000313" key="2">
    <source>
        <dbReference type="Proteomes" id="UP000636709"/>
    </source>
</evidence>
<keyword evidence="2" id="KW-1185">Reference proteome</keyword>
<organism evidence="1 2">
    <name type="scientific">Digitaria exilis</name>
    <dbReference type="NCBI Taxonomy" id="1010633"/>
    <lineage>
        <taxon>Eukaryota</taxon>
        <taxon>Viridiplantae</taxon>
        <taxon>Streptophyta</taxon>
        <taxon>Embryophyta</taxon>
        <taxon>Tracheophyta</taxon>
        <taxon>Spermatophyta</taxon>
        <taxon>Magnoliopsida</taxon>
        <taxon>Liliopsida</taxon>
        <taxon>Poales</taxon>
        <taxon>Poaceae</taxon>
        <taxon>PACMAD clade</taxon>
        <taxon>Panicoideae</taxon>
        <taxon>Panicodae</taxon>
        <taxon>Paniceae</taxon>
        <taxon>Anthephorinae</taxon>
        <taxon>Digitaria</taxon>
    </lineage>
</organism>
<evidence type="ECO:0000313" key="1">
    <source>
        <dbReference type="EMBL" id="KAF8684749.1"/>
    </source>
</evidence>
<dbReference type="Proteomes" id="UP000636709">
    <property type="component" value="Unassembled WGS sequence"/>
</dbReference>